<evidence type="ECO:0000256" key="5">
    <source>
        <dbReference type="ARBA" id="ARBA00022643"/>
    </source>
</evidence>
<evidence type="ECO:0000259" key="16">
    <source>
        <dbReference type="SMART" id="SM00904"/>
    </source>
</evidence>
<dbReference type="SMART" id="SM00904">
    <property type="entry name" value="Flavokinase"/>
    <property type="match status" value="1"/>
</dbReference>
<dbReference type="InterPro" id="IPR004821">
    <property type="entry name" value="Cyt_trans-like"/>
</dbReference>
<dbReference type="EMBL" id="JBELOE010000284">
    <property type="protein sequence ID" value="MER2494176.1"/>
    <property type="molecule type" value="Genomic_DNA"/>
</dbReference>
<evidence type="ECO:0000256" key="1">
    <source>
        <dbReference type="ARBA" id="ARBA00002121"/>
    </source>
</evidence>
<accession>A0ABV1RML6</accession>
<keyword evidence="8 15" id="KW-0547">Nucleotide-binding</keyword>
<dbReference type="SUPFAM" id="SSF52374">
    <property type="entry name" value="Nucleotidylyl transferase"/>
    <property type="match status" value="1"/>
</dbReference>
<dbReference type="EC" id="2.7.7.2" evidence="15"/>
<evidence type="ECO:0000256" key="9">
    <source>
        <dbReference type="ARBA" id="ARBA00022777"/>
    </source>
</evidence>
<dbReference type="InterPro" id="IPR002606">
    <property type="entry name" value="Riboflavin_kinase_bac"/>
</dbReference>
<feature type="domain" description="Riboflavin kinase" evidence="16">
    <location>
        <begin position="182"/>
        <end position="305"/>
    </location>
</feature>
<evidence type="ECO:0000256" key="6">
    <source>
        <dbReference type="ARBA" id="ARBA00022679"/>
    </source>
</evidence>
<dbReference type="NCBIfam" id="NF004159">
    <property type="entry name" value="PRK05627.1-2"/>
    <property type="match status" value="1"/>
</dbReference>
<dbReference type="EC" id="2.7.1.26" evidence="15"/>
<keyword evidence="10 15" id="KW-0274">FAD</keyword>
<evidence type="ECO:0000256" key="15">
    <source>
        <dbReference type="PIRNR" id="PIRNR004491"/>
    </source>
</evidence>
<evidence type="ECO:0000313" key="17">
    <source>
        <dbReference type="EMBL" id="MER2494176.1"/>
    </source>
</evidence>
<comment type="pathway">
    <text evidence="3 15">Cofactor biosynthesis; FMN biosynthesis; FMN from riboflavin (ATP route): step 1/1.</text>
</comment>
<dbReference type="PANTHER" id="PTHR22749:SF6">
    <property type="entry name" value="RIBOFLAVIN KINASE"/>
    <property type="match status" value="1"/>
</dbReference>
<dbReference type="Proteomes" id="UP001467690">
    <property type="component" value="Unassembled WGS sequence"/>
</dbReference>
<protein>
    <recommendedName>
        <fullName evidence="15">Riboflavin biosynthesis protein</fullName>
    </recommendedName>
    <domain>
        <recommendedName>
            <fullName evidence="15">Riboflavin kinase</fullName>
            <ecNumber evidence="15">2.7.1.26</ecNumber>
        </recommendedName>
        <alternativeName>
            <fullName evidence="15">Flavokinase</fullName>
        </alternativeName>
    </domain>
    <domain>
        <recommendedName>
            <fullName evidence="15">FMN adenylyltransferase</fullName>
            <ecNumber evidence="15">2.7.7.2</ecNumber>
        </recommendedName>
        <alternativeName>
            <fullName evidence="15">FAD pyrophosphorylase</fullName>
        </alternativeName>
        <alternativeName>
            <fullName evidence="15">FAD synthase</fullName>
        </alternativeName>
    </domain>
</protein>
<comment type="caution">
    <text evidence="17">The sequence shown here is derived from an EMBL/GenBank/DDBJ whole genome shotgun (WGS) entry which is preliminary data.</text>
</comment>
<evidence type="ECO:0000256" key="14">
    <source>
        <dbReference type="ARBA" id="ARBA00049494"/>
    </source>
</evidence>
<evidence type="ECO:0000256" key="8">
    <source>
        <dbReference type="ARBA" id="ARBA00022741"/>
    </source>
</evidence>
<dbReference type="GO" id="GO:0003919">
    <property type="term" value="F:FMN adenylyltransferase activity"/>
    <property type="evidence" value="ECO:0007669"/>
    <property type="project" value="UniProtKB-EC"/>
</dbReference>
<dbReference type="GO" id="GO:0008531">
    <property type="term" value="F:riboflavin kinase activity"/>
    <property type="evidence" value="ECO:0007669"/>
    <property type="project" value="UniProtKB-EC"/>
</dbReference>
<dbReference type="PIRSF" id="PIRSF004491">
    <property type="entry name" value="FAD_Synth"/>
    <property type="match status" value="1"/>
</dbReference>
<keyword evidence="5 15" id="KW-0288">FMN</keyword>
<keyword evidence="11 15" id="KW-0067">ATP-binding</keyword>
<dbReference type="Gene3D" id="2.40.30.30">
    <property type="entry name" value="Riboflavin kinase-like"/>
    <property type="match status" value="1"/>
</dbReference>
<keyword evidence="9 15" id="KW-0418">Kinase</keyword>
<evidence type="ECO:0000256" key="2">
    <source>
        <dbReference type="ARBA" id="ARBA00004726"/>
    </source>
</evidence>
<dbReference type="InterPro" id="IPR015864">
    <property type="entry name" value="FAD_synthase"/>
</dbReference>
<keyword evidence="7 15" id="KW-0548">Nucleotidyltransferase</keyword>
<proteinExistence type="inferred from homology"/>
<dbReference type="NCBIfam" id="NF004160">
    <property type="entry name" value="PRK05627.1-3"/>
    <property type="match status" value="1"/>
</dbReference>
<comment type="pathway">
    <text evidence="2 15">Cofactor biosynthesis; FAD biosynthesis; FAD from FMN: step 1/1.</text>
</comment>
<comment type="catalytic activity">
    <reaction evidence="14 15">
        <text>FMN + ATP + H(+) = FAD + diphosphate</text>
        <dbReference type="Rhea" id="RHEA:17237"/>
        <dbReference type="ChEBI" id="CHEBI:15378"/>
        <dbReference type="ChEBI" id="CHEBI:30616"/>
        <dbReference type="ChEBI" id="CHEBI:33019"/>
        <dbReference type="ChEBI" id="CHEBI:57692"/>
        <dbReference type="ChEBI" id="CHEBI:58210"/>
        <dbReference type="EC" id="2.7.7.2"/>
    </reaction>
</comment>
<reference evidence="17 18" key="1">
    <citation type="submission" date="2024-06" db="EMBL/GenBank/DDBJ databases">
        <authorList>
            <person name="Chen R.Y."/>
        </authorList>
    </citation>
    <scope>NUCLEOTIDE SEQUENCE [LARGE SCALE GENOMIC DNA]</scope>
    <source>
        <strain evidence="17 18">D2</strain>
    </source>
</reference>
<gene>
    <name evidence="17" type="primary">ribF</name>
    <name evidence="17" type="ORF">ABS311_20050</name>
</gene>
<comment type="catalytic activity">
    <reaction evidence="13 15">
        <text>riboflavin + ATP = FMN + ADP + H(+)</text>
        <dbReference type="Rhea" id="RHEA:14357"/>
        <dbReference type="ChEBI" id="CHEBI:15378"/>
        <dbReference type="ChEBI" id="CHEBI:30616"/>
        <dbReference type="ChEBI" id="CHEBI:57986"/>
        <dbReference type="ChEBI" id="CHEBI:58210"/>
        <dbReference type="ChEBI" id="CHEBI:456216"/>
        <dbReference type="EC" id="2.7.1.26"/>
    </reaction>
</comment>
<dbReference type="SUPFAM" id="SSF82114">
    <property type="entry name" value="Riboflavin kinase-like"/>
    <property type="match status" value="1"/>
</dbReference>
<evidence type="ECO:0000256" key="3">
    <source>
        <dbReference type="ARBA" id="ARBA00005201"/>
    </source>
</evidence>
<evidence type="ECO:0000313" key="18">
    <source>
        <dbReference type="Proteomes" id="UP001467690"/>
    </source>
</evidence>
<organism evidence="17 18">
    <name type="scientific">Catenovulum sediminis</name>
    <dbReference type="NCBI Taxonomy" id="1740262"/>
    <lineage>
        <taxon>Bacteria</taxon>
        <taxon>Pseudomonadati</taxon>
        <taxon>Pseudomonadota</taxon>
        <taxon>Gammaproteobacteria</taxon>
        <taxon>Alteromonadales</taxon>
        <taxon>Alteromonadaceae</taxon>
        <taxon>Catenovulum</taxon>
    </lineage>
</organism>
<dbReference type="InterPro" id="IPR014729">
    <property type="entry name" value="Rossmann-like_a/b/a_fold"/>
</dbReference>
<dbReference type="Pfam" id="PF06574">
    <property type="entry name" value="FAD_syn"/>
    <property type="match status" value="1"/>
</dbReference>
<dbReference type="NCBIfam" id="TIGR00083">
    <property type="entry name" value="ribF"/>
    <property type="match status" value="1"/>
</dbReference>
<dbReference type="Pfam" id="PF01687">
    <property type="entry name" value="Flavokinase"/>
    <property type="match status" value="1"/>
</dbReference>
<keyword evidence="12" id="KW-0511">Multifunctional enzyme</keyword>
<dbReference type="CDD" id="cd02064">
    <property type="entry name" value="FAD_synthetase_N"/>
    <property type="match status" value="1"/>
</dbReference>
<evidence type="ECO:0000256" key="11">
    <source>
        <dbReference type="ARBA" id="ARBA00022840"/>
    </source>
</evidence>
<evidence type="ECO:0000256" key="12">
    <source>
        <dbReference type="ARBA" id="ARBA00023268"/>
    </source>
</evidence>
<dbReference type="InterPro" id="IPR023468">
    <property type="entry name" value="Riboflavin_kinase"/>
</dbReference>
<dbReference type="NCBIfam" id="NF004162">
    <property type="entry name" value="PRK05627.1-5"/>
    <property type="match status" value="1"/>
</dbReference>
<comment type="similarity">
    <text evidence="15">Belongs to the ribF family.</text>
</comment>
<dbReference type="NCBIfam" id="NF004163">
    <property type="entry name" value="PRK05627.1-6"/>
    <property type="match status" value="1"/>
</dbReference>
<evidence type="ECO:0000256" key="13">
    <source>
        <dbReference type="ARBA" id="ARBA00047880"/>
    </source>
</evidence>
<keyword evidence="18" id="KW-1185">Reference proteome</keyword>
<dbReference type="InterPro" id="IPR023465">
    <property type="entry name" value="Riboflavin_kinase_dom_sf"/>
</dbReference>
<keyword evidence="6 15" id="KW-0808">Transferase</keyword>
<dbReference type="InterPro" id="IPR015865">
    <property type="entry name" value="Riboflavin_kinase_bac/euk"/>
</dbReference>
<evidence type="ECO:0000256" key="7">
    <source>
        <dbReference type="ARBA" id="ARBA00022695"/>
    </source>
</evidence>
<evidence type="ECO:0000256" key="4">
    <source>
        <dbReference type="ARBA" id="ARBA00022630"/>
    </source>
</evidence>
<dbReference type="PANTHER" id="PTHR22749">
    <property type="entry name" value="RIBOFLAVIN KINASE/FMN ADENYLYLTRANSFERASE"/>
    <property type="match status" value="1"/>
</dbReference>
<dbReference type="NCBIfam" id="TIGR00125">
    <property type="entry name" value="cyt_tran_rel"/>
    <property type="match status" value="1"/>
</dbReference>
<evidence type="ECO:0000256" key="10">
    <source>
        <dbReference type="ARBA" id="ARBA00022827"/>
    </source>
</evidence>
<comment type="function">
    <text evidence="1">Catalyzes the phosphorylation of riboflavin to FMN followed by the adenylation of FMN to FAD.</text>
</comment>
<keyword evidence="4 15" id="KW-0285">Flavoprotein</keyword>
<sequence length="306" mass="34473">MELIRGIHNIQAKHQGCVLTIGNFDGVHLGHLSVLAQLKRAAEKYALPSVVMTFEPQPVEVFNPDAAPARLIRWREKYQLLKPHADRLLCVRFSPAFAALTADEFIQKLLVDKLAVKHIVIGDDFRFGCQRRGDFELLKAAGKKAGFTVEDTKTLTNSNQRISSTAIRQLVADGQFEQAEKLLGRPYSVWGTVVHGEKNGRTIGFPTANILMNRKVSPVSGVFAVEVHYAGLRHFGVANVGHRPTLNGTINQLEVHIFNFAENLYQQRIEVIFRQKIREEKKFASFAELKEQIELDSQIAKKYFAI</sequence>
<dbReference type="RefSeq" id="WP_350403187.1">
    <property type="nucleotide sequence ID" value="NZ_JBELOE010000284.1"/>
</dbReference>
<dbReference type="Gene3D" id="3.40.50.620">
    <property type="entry name" value="HUPs"/>
    <property type="match status" value="1"/>
</dbReference>
<name>A0ABV1RML6_9ALTE</name>